<feature type="transmembrane region" description="Helical" evidence="1">
    <location>
        <begin position="441"/>
        <end position="461"/>
    </location>
</feature>
<keyword evidence="3" id="KW-1185">Reference proteome</keyword>
<dbReference type="Proteomes" id="UP000191680">
    <property type="component" value="Unassembled WGS sequence"/>
</dbReference>
<reference evidence="2 3" key="1">
    <citation type="submission" date="2016-12" db="EMBL/GenBank/DDBJ databases">
        <authorList>
            <person name="Song W.-J."/>
            <person name="Kurnit D.M."/>
        </authorList>
    </citation>
    <scope>NUCLEOTIDE SEQUENCE [LARGE SCALE GENOMIC DNA]</scope>
    <source>
        <strain evidence="2 3">HSG9</strain>
    </source>
</reference>
<keyword evidence="1" id="KW-0812">Transmembrane</keyword>
<dbReference type="EMBL" id="MTBC01000001">
    <property type="protein sequence ID" value="OQD44050.1"/>
    <property type="molecule type" value="Genomic_DNA"/>
</dbReference>
<feature type="transmembrane region" description="Helical" evidence="1">
    <location>
        <begin position="237"/>
        <end position="257"/>
    </location>
</feature>
<feature type="transmembrane region" description="Helical" evidence="1">
    <location>
        <begin position="310"/>
        <end position="329"/>
    </location>
</feature>
<evidence type="ECO:0000256" key="1">
    <source>
        <dbReference type="SAM" id="Phobius"/>
    </source>
</evidence>
<feature type="transmembrane region" description="Helical" evidence="1">
    <location>
        <begin position="473"/>
        <end position="492"/>
    </location>
</feature>
<dbReference type="RefSeq" id="WP_080317629.1">
    <property type="nucleotide sequence ID" value="NZ_MTBC01000001.1"/>
</dbReference>
<protein>
    <submittedName>
        <fullName evidence="2">Uncharacterized protein</fullName>
    </submittedName>
</protein>
<feature type="transmembrane region" description="Helical" evidence="1">
    <location>
        <begin position="177"/>
        <end position="197"/>
    </location>
</feature>
<evidence type="ECO:0000313" key="2">
    <source>
        <dbReference type="EMBL" id="OQD44050.1"/>
    </source>
</evidence>
<dbReference type="OrthoDB" id="442385at2"/>
<feature type="transmembrane region" description="Helical" evidence="1">
    <location>
        <begin position="263"/>
        <end position="284"/>
    </location>
</feature>
<gene>
    <name evidence="2" type="ORF">BUL40_00395</name>
</gene>
<dbReference type="AlphaFoldDB" id="A0A1V6LV60"/>
<proteinExistence type="predicted"/>
<feature type="transmembrane region" description="Helical" evidence="1">
    <location>
        <begin position="133"/>
        <end position="156"/>
    </location>
</feature>
<feature type="transmembrane region" description="Helical" evidence="1">
    <location>
        <begin position="498"/>
        <end position="515"/>
    </location>
</feature>
<keyword evidence="1" id="KW-0472">Membrane</keyword>
<organism evidence="2 3">
    <name type="scientific">Croceivirga radicis</name>
    <dbReference type="NCBI Taxonomy" id="1929488"/>
    <lineage>
        <taxon>Bacteria</taxon>
        <taxon>Pseudomonadati</taxon>
        <taxon>Bacteroidota</taxon>
        <taxon>Flavobacteriia</taxon>
        <taxon>Flavobacteriales</taxon>
        <taxon>Flavobacteriaceae</taxon>
        <taxon>Croceivirga</taxon>
    </lineage>
</organism>
<keyword evidence="1" id="KW-1133">Transmembrane helix</keyword>
<feature type="transmembrane region" description="Helical" evidence="1">
    <location>
        <begin position="349"/>
        <end position="369"/>
    </location>
</feature>
<feature type="transmembrane region" description="Helical" evidence="1">
    <location>
        <begin position="203"/>
        <end position="225"/>
    </location>
</feature>
<comment type="caution">
    <text evidence="2">The sequence shown here is derived from an EMBL/GenBank/DDBJ whole genome shotgun (WGS) entry which is preliminary data.</text>
</comment>
<feature type="transmembrane region" description="Helical" evidence="1">
    <location>
        <begin position="100"/>
        <end position="121"/>
    </location>
</feature>
<feature type="transmembrane region" description="Helical" evidence="1">
    <location>
        <begin position="403"/>
        <end position="421"/>
    </location>
</feature>
<accession>A0A1V6LV60</accession>
<name>A0A1V6LV60_9FLAO</name>
<sequence>MDTVDRYNDLSTKVVAQVGKPQGLLVVYATLESFGIRNQDTKQDYGFDSLQDLAAAIYNQIVAMPREDVKNTAEKKEQRTQAYLPVNDYSKVKLNWFAKYYGIGLFYLLPIFIQVFAIIYFNYSLWTYLKFNIVQSTAVVLGVIFGFVISGGFVQLMGRQAFFYWEHKKYAKTRHLIYSYTQSGIKLFLGGVLFLFLTNFLLHLFPISFMLVLCGYSFMLATLLLTIAPFYPLKKRWAVTITITLATIIALVLHEIFKVHVYVSHFLGLAAAITFNLAFIWYFFKQKIGVDKREYERPSKIKVFYNNYPYFFYGMLLYVFVFMDRIIAWSANWTNSFKFPLLYEKNYEIGMDLAILMFFALVGVGEYAIAEFSRKLDQNQKGLAFTDRKIFGNHFKKLYRSHILILWITAIISSVVIYLLVTEPWGYIAKFGEELATTSMHVSIAGSIGYIFLSWGMLNVLYMFTLNVVRPSLRALAIATLVNFSVGFVLSRTFTHDLSVYGMLLGAIVFTVLTHKHLHNFFNRLDFHYSAAY</sequence>
<evidence type="ECO:0000313" key="3">
    <source>
        <dbReference type="Proteomes" id="UP000191680"/>
    </source>
</evidence>